<dbReference type="PRINTS" id="PR00367">
    <property type="entry name" value="ETHRSPELEMNT"/>
</dbReference>
<evidence type="ECO:0000256" key="4">
    <source>
        <dbReference type="ARBA" id="ARBA00023015"/>
    </source>
</evidence>
<accession>A0A5B7ANJ0</accession>
<dbReference type="Pfam" id="PF00847">
    <property type="entry name" value="AP2"/>
    <property type="match status" value="1"/>
</dbReference>
<organism evidence="12">
    <name type="scientific">Davidia involucrata</name>
    <name type="common">Dove tree</name>
    <dbReference type="NCBI Taxonomy" id="16924"/>
    <lineage>
        <taxon>Eukaryota</taxon>
        <taxon>Viridiplantae</taxon>
        <taxon>Streptophyta</taxon>
        <taxon>Embryophyta</taxon>
        <taxon>Tracheophyta</taxon>
        <taxon>Spermatophyta</taxon>
        <taxon>Magnoliopsida</taxon>
        <taxon>eudicotyledons</taxon>
        <taxon>Gunneridae</taxon>
        <taxon>Pentapetalae</taxon>
        <taxon>asterids</taxon>
        <taxon>Cornales</taxon>
        <taxon>Nyssaceae</taxon>
        <taxon>Davidia</taxon>
    </lineage>
</organism>
<dbReference type="GO" id="GO:0005634">
    <property type="term" value="C:nucleus"/>
    <property type="evidence" value="ECO:0007669"/>
    <property type="project" value="UniProtKB-SubCell"/>
</dbReference>
<evidence type="ECO:0000256" key="2">
    <source>
        <dbReference type="ARBA" id="ARBA00022745"/>
    </source>
</evidence>
<evidence type="ECO:0000256" key="1">
    <source>
        <dbReference type="ARBA" id="ARBA00004123"/>
    </source>
</evidence>
<dbReference type="GO" id="GO:0003700">
    <property type="term" value="F:DNA-binding transcription factor activity"/>
    <property type="evidence" value="ECO:0007669"/>
    <property type="project" value="InterPro"/>
</dbReference>
<dbReference type="GO" id="GO:0009873">
    <property type="term" value="P:ethylene-activated signaling pathway"/>
    <property type="evidence" value="ECO:0007669"/>
    <property type="project" value="UniProtKB-KW"/>
</dbReference>
<keyword evidence="8" id="KW-0539">Nucleus</keyword>
<dbReference type="SUPFAM" id="SSF54171">
    <property type="entry name" value="DNA-binding domain"/>
    <property type="match status" value="1"/>
</dbReference>
<evidence type="ECO:0000313" key="12">
    <source>
        <dbReference type="EMBL" id="MPA57665.1"/>
    </source>
</evidence>
<gene>
    <name evidence="12" type="ORF">Din_027106</name>
</gene>
<protein>
    <submittedName>
        <fullName evidence="12">Putative ethylene-responsive transcription factor RAP2-4-like</fullName>
    </submittedName>
</protein>
<dbReference type="CDD" id="cd00018">
    <property type="entry name" value="AP2"/>
    <property type="match status" value="1"/>
</dbReference>
<dbReference type="InterPro" id="IPR016177">
    <property type="entry name" value="DNA-bd_dom_sf"/>
</dbReference>
<reference evidence="12" key="1">
    <citation type="submission" date="2019-08" db="EMBL/GenBank/DDBJ databases">
        <title>Reference gene set and small RNA set construction with multiple tissues from Davidia involucrata Baill.</title>
        <authorList>
            <person name="Yang H."/>
            <person name="Zhou C."/>
            <person name="Li G."/>
            <person name="Wang J."/>
            <person name="Gao P."/>
            <person name="Wang M."/>
            <person name="Wang R."/>
            <person name="Zhao Y."/>
        </authorList>
    </citation>
    <scope>NUCLEOTIDE SEQUENCE</scope>
    <source>
        <tissue evidence="12">Mixed with DoveR01_LX</tissue>
    </source>
</reference>
<evidence type="ECO:0000256" key="7">
    <source>
        <dbReference type="ARBA" id="ARBA00023163"/>
    </source>
</evidence>
<dbReference type="GO" id="GO:0000976">
    <property type="term" value="F:transcription cis-regulatory region binding"/>
    <property type="evidence" value="ECO:0007669"/>
    <property type="project" value="UniProtKB-ARBA"/>
</dbReference>
<dbReference type="PANTHER" id="PTHR31657:SF73">
    <property type="entry name" value="OS02G0752800 PROTEIN"/>
    <property type="match status" value="1"/>
</dbReference>
<keyword evidence="7" id="KW-0804">Transcription</keyword>
<dbReference type="Gene3D" id="3.30.730.10">
    <property type="entry name" value="AP2/ERF domain"/>
    <property type="match status" value="1"/>
</dbReference>
<sequence>MAATMDLWSNNTYLYSDPFRGGELMEALEPFMKSASPTSTSKSTSTSTPSSITLTQSLCSSSTPSSASPSNSFPYNSCYFSPSISAQPSMLPDGCYMSTTHDPFGLEQPGCIGLNHLTPSQIHQIQAQIHFQQQPHMNQWAPQQQQILSFLSPKPIPMKQVGSPPKPNKLYRGVRQRHWGKWVAEIRLPKNRTRLWLGTFETAEEAALAYDRAAYKLRGDFARLNFPNLRYQGSHIGDDLGDYKPLHSTVDAKLQAICQSLAQGKSIDAKKKTKARSAAAVQPQTQTVEVSEDTAAAAAVAVEAACSSSPVMTESDGGSAGSSPLSDLTFAGFTEDEATLDVCSENFMLQKYPSYEIDWASL</sequence>
<keyword evidence="3" id="KW-0611">Plant defense</keyword>
<keyword evidence="2" id="KW-0936">Ethylene signaling pathway</keyword>
<evidence type="ECO:0000256" key="10">
    <source>
        <dbReference type="SAM" id="MobiDB-lite"/>
    </source>
</evidence>
<keyword evidence="5" id="KW-0238">DNA-binding</keyword>
<proteinExistence type="inferred from homology"/>
<evidence type="ECO:0000256" key="5">
    <source>
        <dbReference type="ARBA" id="ARBA00023125"/>
    </source>
</evidence>
<evidence type="ECO:0000256" key="8">
    <source>
        <dbReference type="ARBA" id="ARBA00023242"/>
    </source>
</evidence>
<dbReference type="PANTHER" id="PTHR31657">
    <property type="entry name" value="ETHYLENE-RESPONSIVE TRANSCRIPTION FACTOR ERF061"/>
    <property type="match status" value="1"/>
</dbReference>
<evidence type="ECO:0000256" key="3">
    <source>
        <dbReference type="ARBA" id="ARBA00022821"/>
    </source>
</evidence>
<keyword evidence="4" id="KW-0805">Transcription regulation</keyword>
<feature type="domain" description="AP2/ERF" evidence="11">
    <location>
        <begin position="170"/>
        <end position="227"/>
    </location>
</feature>
<dbReference type="InterPro" id="IPR051758">
    <property type="entry name" value="ERF/AP2-like"/>
</dbReference>
<name>A0A5B7ANJ0_DAVIN</name>
<keyword evidence="6" id="KW-0010">Activator</keyword>
<dbReference type="SMART" id="SM00380">
    <property type="entry name" value="AP2"/>
    <property type="match status" value="1"/>
</dbReference>
<dbReference type="AlphaFoldDB" id="A0A5B7ANJ0"/>
<dbReference type="EMBL" id="GHES01027106">
    <property type="protein sequence ID" value="MPA57665.1"/>
    <property type="molecule type" value="Transcribed_RNA"/>
</dbReference>
<feature type="region of interest" description="Disordered" evidence="10">
    <location>
        <begin position="34"/>
        <end position="63"/>
    </location>
</feature>
<evidence type="ECO:0000256" key="6">
    <source>
        <dbReference type="ARBA" id="ARBA00023159"/>
    </source>
</evidence>
<dbReference type="GO" id="GO:0006952">
    <property type="term" value="P:defense response"/>
    <property type="evidence" value="ECO:0007669"/>
    <property type="project" value="UniProtKB-KW"/>
</dbReference>
<evidence type="ECO:0000256" key="9">
    <source>
        <dbReference type="ARBA" id="ARBA00024343"/>
    </source>
</evidence>
<comment type="similarity">
    <text evidence="9">Belongs to the AP2/ERF transcription factor family. ERF subfamily.</text>
</comment>
<dbReference type="FunFam" id="3.30.730.10:FF:000001">
    <property type="entry name" value="Ethylene-responsive transcription factor 2"/>
    <property type="match status" value="1"/>
</dbReference>
<dbReference type="PROSITE" id="PS51032">
    <property type="entry name" value="AP2_ERF"/>
    <property type="match status" value="1"/>
</dbReference>
<comment type="subcellular location">
    <subcellularLocation>
        <location evidence="1">Nucleus</location>
    </subcellularLocation>
</comment>
<dbReference type="InterPro" id="IPR001471">
    <property type="entry name" value="AP2/ERF_dom"/>
</dbReference>
<evidence type="ECO:0000259" key="11">
    <source>
        <dbReference type="PROSITE" id="PS51032"/>
    </source>
</evidence>
<dbReference type="InterPro" id="IPR036955">
    <property type="entry name" value="AP2/ERF_dom_sf"/>
</dbReference>